<proteinExistence type="predicted"/>
<reference evidence="1" key="1">
    <citation type="submission" date="2020-03" db="EMBL/GenBank/DDBJ databases">
        <title>The deep terrestrial virosphere.</title>
        <authorList>
            <person name="Holmfeldt K."/>
            <person name="Nilsson E."/>
            <person name="Simone D."/>
            <person name="Lopez-Fernandez M."/>
            <person name="Wu X."/>
            <person name="de Brujin I."/>
            <person name="Lundin D."/>
            <person name="Andersson A."/>
            <person name="Bertilsson S."/>
            <person name="Dopson M."/>
        </authorList>
    </citation>
    <scope>NUCLEOTIDE SEQUENCE</scope>
    <source>
        <strain evidence="1">MM415B02564</strain>
    </source>
</reference>
<organism evidence="1">
    <name type="scientific">viral metagenome</name>
    <dbReference type="NCBI Taxonomy" id="1070528"/>
    <lineage>
        <taxon>unclassified sequences</taxon>
        <taxon>metagenomes</taxon>
        <taxon>organismal metagenomes</taxon>
    </lineage>
</organism>
<accession>A0A6M3L7B6</accession>
<gene>
    <name evidence="1" type="ORF">MM415B02564_0007</name>
</gene>
<evidence type="ECO:0000313" key="1">
    <source>
        <dbReference type="EMBL" id="QJA89344.1"/>
    </source>
</evidence>
<protein>
    <submittedName>
        <fullName evidence="1">Uncharacterized protein</fullName>
    </submittedName>
</protein>
<name>A0A6M3L7B6_9ZZZZ</name>
<dbReference type="EMBL" id="MT142840">
    <property type="protein sequence ID" value="QJA89344.1"/>
    <property type="molecule type" value="Genomic_DNA"/>
</dbReference>
<dbReference type="AlphaFoldDB" id="A0A6M3L7B6"/>
<sequence length="66" mass="7986">MQKVNNSVKIQNYWCEKCGYRGHVYYAEHADVYTVFLAISADHKTHSQECKEQWYLRVVNIKEEFR</sequence>